<feature type="compositionally biased region" description="Low complexity" evidence="1">
    <location>
        <begin position="165"/>
        <end position="180"/>
    </location>
</feature>
<feature type="transmembrane region" description="Helical" evidence="2">
    <location>
        <begin position="187"/>
        <end position="210"/>
    </location>
</feature>
<evidence type="ECO:0000313" key="4">
    <source>
        <dbReference type="EMBL" id="SEP52293.1"/>
    </source>
</evidence>
<dbReference type="Proteomes" id="UP000198582">
    <property type="component" value="Unassembled WGS sequence"/>
</dbReference>
<protein>
    <submittedName>
        <fullName evidence="4">Uncharacterized protein</fullName>
    </submittedName>
</protein>
<keyword evidence="5" id="KW-1185">Reference proteome</keyword>
<dbReference type="OrthoDB" id="4401005at2"/>
<reference evidence="4 5" key="1">
    <citation type="submission" date="2016-10" db="EMBL/GenBank/DDBJ databases">
        <authorList>
            <person name="de Groot N.N."/>
        </authorList>
    </citation>
    <scope>NUCLEOTIDE SEQUENCE [LARGE SCALE GENOMIC DNA]</scope>
    <source>
        <strain evidence="4 5">DSM 44993</strain>
    </source>
</reference>
<sequence length="219" mass="22318">MSVPSLAWGRVLSACALLFTAGLAGAGPAAATVPGKGTAGYCPDATGVTVIVDYQDLGGDTLIRCAPGPQENGVTTMQNAGLDLAGAGKYGLALICRIEGKPADQSCTGMPPESASWSFWTATNGGKWESSQVGVQGWKPPAGSFEGWSFARNKAFADYPPPRTAPVRQANAPAQAPAGQSTSDSGFPWGLVIGIVVIVLIAAAGVVTGLRRRRGADRS</sequence>
<feature type="signal peptide" evidence="3">
    <location>
        <begin position="1"/>
        <end position="26"/>
    </location>
</feature>
<dbReference type="RefSeq" id="WP_091625286.1">
    <property type="nucleotide sequence ID" value="NZ_FOEF01000019.1"/>
</dbReference>
<keyword evidence="2" id="KW-0472">Membrane</keyword>
<feature type="chain" id="PRO_5039498270" evidence="3">
    <location>
        <begin position="27"/>
        <end position="219"/>
    </location>
</feature>
<dbReference type="AlphaFoldDB" id="A0A1H8YJM8"/>
<keyword evidence="2" id="KW-1133">Transmembrane helix</keyword>
<dbReference type="STRING" id="394193.SAMN04489732_119175"/>
<keyword evidence="2" id="KW-0812">Transmembrane</keyword>
<name>A0A1H8YJM8_9PSEU</name>
<evidence type="ECO:0000256" key="1">
    <source>
        <dbReference type="SAM" id="MobiDB-lite"/>
    </source>
</evidence>
<keyword evidence="3" id="KW-0732">Signal</keyword>
<evidence type="ECO:0000313" key="5">
    <source>
        <dbReference type="Proteomes" id="UP000198582"/>
    </source>
</evidence>
<accession>A0A1H8YJM8</accession>
<dbReference type="EMBL" id="FOEF01000019">
    <property type="protein sequence ID" value="SEP52293.1"/>
    <property type="molecule type" value="Genomic_DNA"/>
</dbReference>
<proteinExistence type="predicted"/>
<feature type="region of interest" description="Disordered" evidence="1">
    <location>
        <begin position="161"/>
        <end position="183"/>
    </location>
</feature>
<gene>
    <name evidence="4" type="ORF">SAMN04489732_119175</name>
</gene>
<evidence type="ECO:0000256" key="3">
    <source>
        <dbReference type="SAM" id="SignalP"/>
    </source>
</evidence>
<evidence type="ECO:0000256" key="2">
    <source>
        <dbReference type="SAM" id="Phobius"/>
    </source>
</evidence>
<organism evidence="4 5">
    <name type="scientific">Amycolatopsis saalfeldensis</name>
    <dbReference type="NCBI Taxonomy" id="394193"/>
    <lineage>
        <taxon>Bacteria</taxon>
        <taxon>Bacillati</taxon>
        <taxon>Actinomycetota</taxon>
        <taxon>Actinomycetes</taxon>
        <taxon>Pseudonocardiales</taxon>
        <taxon>Pseudonocardiaceae</taxon>
        <taxon>Amycolatopsis</taxon>
    </lineage>
</organism>